<gene>
    <name evidence="2" type="ORF">APZ42_029667</name>
</gene>
<name>A0A164PEY6_9CRUS</name>
<comment type="caution">
    <text evidence="2">The sequence shown here is derived from an EMBL/GenBank/DDBJ whole genome shotgun (WGS) entry which is preliminary data.</text>
</comment>
<feature type="domain" description="MULE transposase" evidence="1">
    <location>
        <begin position="201"/>
        <end position="298"/>
    </location>
</feature>
<protein>
    <recommendedName>
        <fullName evidence="1">MULE transposase domain-containing protein</fullName>
    </recommendedName>
</protein>
<keyword evidence="3" id="KW-1185">Reference proteome</keyword>
<accession>A0A164PEY6</accession>
<feature type="non-terminal residue" evidence="2">
    <location>
        <position position="316"/>
    </location>
</feature>
<evidence type="ECO:0000313" key="2">
    <source>
        <dbReference type="EMBL" id="KZS06771.1"/>
    </source>
</evidence>
<dbReference type="Pfam" id="PF10551">
    <property type="entry name" value="MULE"/>
    <property type="match status" value="1"/>
</dbReference>
<dbReference type="EMBL" id="LRGB01002616">
    <property type="protein sequence ID" value="KZS06771.1"/>
    <property type="molecule type" value="Genomic_DNA"/>
</dbReference>
<dbReference type="PANTHER" id="PTHR47160">
    <property type="entry name" value="PUTATIVE-RELATED"/>
    <property type="match status" value="1"/>
</dbReference>
<reference evidence="2 3" key="1">
    <citation type="submission" date="2016-03" db="EMBL/GenBank/DDBJ databases">
        <title>EvidentialGene: Evidence-directed Construction of Genes on Genomes.</title>
        <authorList>
            <person name="Gilbert D.G."/>
            <person name="Choi J.-H."/>
            <person name="Mockaitis K."/>
            <person name="Colbourne J."/>
            <person name="Pfrender M."/>
        </authorList>
    </citation>
    <scope>NUCLEOTIDE SEQUENCE [LARGE SCALE GENOMIC DNA]</scope>
    <source>
        <strain evidence="2 3">Xinb3</strain>
        <tissue evidence="2">Complete organism</tissue>
    </source>
</reference>
<dbReference type="PANTHER" id="PTHR47160:SF10">
    <property type="entry name" value="MULE TRANSPOSASE DOMAIN-CONTAINING PROTEIN"/>
    <property type="match status" value="1"/>
</dbReference>
<dbReference type="InterPro" id="IPR018289">
    <property type="entry name" value="MULE_transposase_dom"/>
</dbReference>
<evidence type="ECO:0000259" key="1">
    <source>
        <dbReference type="Pfam" id="PF10551"/>
    </source>
</evidence>
<dbReference type="AlphaFoldDB" id="A0A164PEY6"/>
<sequence length="316" mass="35731">MAKANAARRVRVSVVPGTRKNSFRYNTECGFIFYKKELRRETLILECMNRKTSGCHCKISMRNGIYTQTGVHNHESQFREQHRAAAVQECLAIASTPRMGRQGPKKILELARSVHPEARIALNPALERRIQREKRANQPPPPTTTQEMLESMETHPEFGQTIRGAQFFHGTAHSDEDGEVPGVAFVFLSPILLSQLGESTVLHLDGTFRTVPGLFYQLLTVHVGCFNKAFPLAFVLMTRKTRNLYNAVIRLIIQAYEACFPHAPITIVEVISDFELALMGAVPEFILRAEPRGCWFHYGQAIIKKAGKLHLNTSYR</sequence>
<dbReference type="OrthoDB" id="6347550at2759"/>
<dbReference type="Proteomes" id="UP000076858">
    <property type="component" value="Unassembled WGS sequence"/>
</dbReference>
<evidence type="ECO:0000313" key="3">
    <source>
        <dbReference type="Proteomes" id="UP000076858"/>
    </source>
</evidence>
<proteinExistence type="predicted"/>
<organism evidence="2 3">
    <name type="scientific">Daphnia magna</name>
    <dbReference type="NCBI Taxonomy" id="35525"/>
    <lineage>
        <taxon>Eukaryota</taxon>
        <taxon>Metazoa</taxon>
        <taxon>Ecdysozoa</taxon>
        <taxon>Arthropoda</taxon>
        <taxon>Crustacea</taxon>
        <taxon>Branchiopoda</taxon>
        <taxon>Diplostraca</taxon>
        <taxon>Cladocera</taxon>
        <taxon>Anomopoda</taxon>
        <taxon>Daphniidae</taxon>
        <taxon>Daphnia</taxon>
    </lineage>
</organism>